<evidence type="ECO:0000256" key="2">
    <source>
        <dbReference type="ARBA" id="ARBA00022475"/>
    </source>
</evidence>
<keyword evidence="9" id="KW-1185">Reference proteome</keyword>
<evidence type="ECO:0000256" key="3">
    <source>
        <dbReference type="ARBA" id="ARBA00022692"/>
    </source>
</evidence>
<feature type="transmembrane region" description="Helical" evidence="6">
    <location>
        <begin position="338"/>
        <end position="357"/>
    </location>
</feature>
<comment type="caution">
    <text evidence="8">The sequence shown here is derived from an EMBL/GenBank/DDBJ whole genome shotgun (WGS) entry which is preliminary data.</text>
</comment>
<keyword evidence="5 6" id="KW-0472">Membrane</keyword>
<dbReference type="InterPro" id="IPR050445">
    <property type="entry name" value="Bact_polysacc_biosynth/exp"/>
</dbReference>
<keyword evidence="3 6" id="KW-0812">Transmembrane</keyword>
<evidence type="ECO:0000256" key="1">
    <source>
        <dbReference type="ARBA" id="ARBA00004651"/>
    </source>
</evidence>
<accession>A0ABW6DEP2</accession>
<evidence type="ECO:0000313" key="8">
    <source>
        <dbReference type="EMBL" id="MFD3407153.1"/>
    </source>
</evidence>
<evidence type="ECO:0000259" key="7">
    <source>
        <dbReference type="Pfam" id="PF02706"/>
    </source>
</evidence>
<sequence length="367" mass="40568">MSTTDIQNSSEDNGEISINFGEIFRTLKSYKLLIGTCAVLFAALGAIYSLTQPNEYSSNAKLLPEIDSKSGGAGGMGGLKSLAGLAGVDIGGGTAGSEAIRPDLYPNIVQSAPLLKEVLKAKIYSTKHKNWQTVLDFLSEKQDTAPIDIGGDPNDDDIVVDFKLDKVPTSALSNDLIKLNKKEQAAIKKLRSSVVLEIDKKSGVISLTTKLTNAVAAANITSLIQHYLTKYVTDYRTQKARQELAFLEKRQNEARGRYDQALFTLSAYRDQNMNLFLNVAKDREKKLQYEADIAYNLYQTISGQYEEAKIKLHRETPVFKVLEPAQVAIQKDGPKRSLITIGFMFVGIFFSLIYVFFKTVNLKELLG</sequence>
<keyword evidence="4 6" id="KW-1133">Transmembrane helix</keyword>
<dbReference type="Pfam" id="PF02706">
    <property type="entry name" value="Wzz"/>
    <property type="match status" value="1"/>
</dbReference>
<reference evidence="8 9" key="1">
    <citation type="submission" date="2024-03" db="EMBL/GenBank/DDBJ databases">
        <title>Aquirufa genome sequencing.</title>
        <authorList>
            <person name="Pitt A."/>
            <person name="Hahn M.W."/>
        </authorList>
    </citation>
    <scope>NUCLEOTIDE SEQUENCE [LARGE SCALE GENOMIC DNA]</scope>
    <source>
        <strain evidence="8 9">HETE-83D</strain>
    </source>
</reference>
<comment type="subcellular location">
    <subcellularLocation>
        <location evidence="1">Cell membrane</location>
        <topology evidence="1">Multi-pass membrane protein</topology>
    </subcellularLocation>
</comment>
<evidence type="ECO:0000256" key="5">
    <source>
        <dbReference type="ARBA" id="ARBA00023136"/>
    </source>
</evidence>
<evidence type="ECO:0000313" key="9">
    <source>
        <dbReference type="Proteomes" id="UP001598019"/>
    </source>
</evidence>
<gene>
    <name evidence="8" type="ORF">SKC37_00665</name>
</gene>
<evidence type="ECO:0000256" key="4">
    <source>
        <dbReference type="ARBA" id="ARBA00022989"/>
    </source>
</evidence>
<dbReference type="PANTHER" id="PTHR32309:SF13">
    <property type="entry name" value="FERRIC ENTEROBACTIN TRANSPORT PROTEIN FEPE"/>
    <property type="match status" value="1"/>
</dbReference>
<dbReference type="PANTHER" id="PTHR32309">
    <property type="entry name" value="TYROSINE-PROTEIN KINASE"/>
    <property type="match status" value="1"/>
</dbReference>
<dbReference type="Proteomes" id="UP001598019">
    <property type="component" value="Unassembled WGS sequence"/>
</dbReference>
<evidence type="ECO:0000256" key="6">
    <source>
        <dbReference type="SAM" id="Phobius"/>
    </source>
</evidence>
<name>A0ABW6DEP2_9BACT</name>
<proteinExistence type="predicted"/>
<feature type="domain" description="Polysaccharide chain length determinant N-terminal" evidence="7">
    <location>
        <begin position="17"/>
        <end position="69"/>
    </location>
</feature>
<keyword evidence="2" id="KW-1003">Cell membrane</keyword>
<dbReference type="RefSeq" id="WP_377979618.1">
    <property type="nucleotide sequence ID" value="NZ_JBBKXX010000001.1"/>
</dbReference>
<feature type="transmembrane region" description="Helical" evidence="6">
    <location>
        <begin position="32"/>
        <end position="51"/>
    </location>
</feature>
<protein>
    <submittedName>
        <fullName evidence="8">Wzz/FepE/Etk N-terminal domain-containing protein</fullName>
    </submittedName>
</protein>
<dbReference type="EMBL" id="JBBKXX010000001">
    <property type="protein sequence ID" value="MFD3407153.1"/>
    <property type="molecule type" value="Genomic_DNA"/>
</dbReference>
<organism evidence="8 9">
    <name type="scientific">Aquirufa esocilacus</name>
    <dbReference type="NCBI Taxonomy" id="3096513"/>
    <lineage>
        <taxon>Bacteria</taxon>
        <taxon>Pseudomonadati</taxon>
        <taxon>Bacteroidota</taxon>
        <taxon>Cytophagia</taxon>
        <taxon>Cytophagales</taxon>
        <taxon>Flectobacillaceae</taxon>
        <taxon>Aquirufa</taxon>
    </lineage>
</organism>
<dbReference type="InterPro" id="IPR003856">
    <property type="entry name" value="LPS_length_determ_N"/>
</dbReference>